<proteinExistence type="predicted"/>
<evidence type="ECO:0000259" key="1">
    <source>
        <dbReference type="Pfam" id="PF05699"/>
    </source>
</evidence>
<dbReference type="SUPFAM" id="SSF53098">
    <property type="entry name" value="Ribonuclease H-like"/>
    <property type="match status" value="1"/>
</dbReference>
<dbReference type="PANTHER" id="PTHR23272">
    <property type="entry name" value="BED FINGER-RELATED"/>
    <property type="match status" value="1"/>
</dbReference>
<organism evidence="3 4">
    <name type="scientific">Hibiscus trionum</name>
    <name type="common">Flower of an hour</name>
    <dbReference type="NCBI Taxonomy" id="183268"/>
    <lineage>
        <taxon>Eukaryota</taxon>
        <taxon>Viridiplantae</taxon>
        <taxon>Streptophyta</taxon>
        <taxon>Embryophyta</taxon>
        <taxon>Tracheophyta</taxon>
        <taxon>Spermatophyta</taxon>
        <taxon>Magnoliopsida</taxon>
        <taxon>eudicotyledons</taxon>
        <taxon>Gunneridae</taxon>
        <taxon>Pentapetalae</taxon>
        <taxon>rosids</taxon>
        <taxon>malvids</taxon>
        <taxon>Malvales</taxon>
        <taxon>Malvaceae</taxon>
        <taxon>Malvoideae</taxon>
        <taxon>Hibiscus</taxon>
    </lineage>
</organism>
<evidence type="ECO:0000313" key="4">
    <source>
        <dbReference type="Proteomes" id="UP001165190"/>
    </source>
</evidence>
<comment type="caution">
    <text evidence="3">The sequence shown here is derived from an EMBL/GenBank/DDBJ whole genome shotgun (WGS) entry which is preliminary data.</text>
</comment>
<dbReference type="EMBL" id="BSYR01000036">
    <property type="protein sequence ID" value="GMJ02869.1"/>
    <property type="molecule type" value="Genomic_DNA"/>
</dbReference>
<feature type="domain" description="HAT C-terminal dimerisation" evidence="1">
    <location>
        <begin position="116"/>
        <end position="199"/>
    </location>
</feature>
<evidence type="ECO:0000313" key="3">
    <source>
        <dbReference type="EMBL" id="GMJ02869.1"/>
    </source>
</evidence>
<dbReference type="GO" id="GO:0046983">
    <property type="term" value="F:protein dimerization activity"/>
    <property type="evidence" value="ECO:0007669"/>
    <property type="project" value="InterPro"/>
</dbReference>
<dbReference type="AlphaFoldDB" id="A0A9W7IX26"/>
<dbReference type="Proteomes" id="UP001165190">
    <property type="component" value="Unassembled WGS sequence"/>
</dbReference>
<reference evidence="3" key="1">
    <citation type="submission" date="2023-05" db="EMBL/GenBank/DDBJ databases">
        <title>Genome and transcriptome analyses reveal genes involved in the formation of fine ridges on petal epidermal cells in Hibiscus trionum.</title>
        <authorList>
            <person name="Koshimizu S."/>
            <person name="Masuda S."/>
            <person name="Ishii T."/>
            <person name="Shirasu K."/>
            <person name="Hoshino A."/>
            <person name="Arita M."/>
        </authorList>
    </citation>
    <scope>NUCLEOTIDE SEQUENCE</scope>
    <source>
        <strain evidence="3">Hamamatsu line</strain>
    </source>
</reference>
<dbReference type="OrthoDB" id="995930at2759"/>
<keyword evidence="4" id="KW-1185">Reference proteome</keyword>
<dbReference type="InterPro" id="IPR025525">
    <property type="entry name" value="hAT-like_transposase_RNase-H"/>
</dbReference>
<dbReference type="InterPro" id="IPR012337">
    <property type="entry name" value="RNaseH-like_sf"/>
</dbReference>
<dbReference type="Pfam" id="PF05699">
    <property type="entry name" value="Dimer_Tnp_hAT"/>
    <property type="match status" value="1"/>
</dbReference>
<feature type="domain" description="hAT-like transposase RNase-H fold" evidence="2">
    <location>
        <begin position="1"/>
        <end position="64"/>
    </location>
</feature>
<dbReference type="Pfam" id="PF14372">
    <property type="entry name" value="hAT-like_RNase-H"/>
    <property type="match status" value="1"/>
</dbReference>
<dbReference type="PANTHER" id="PTHR23272:SF177">
    <property type="entry name" value="ZINC FINGER BED DOMAIN-CONTAINING PROTEIN RICESLEEPER 1-LIKE"/>
    <property type="match status" value="1"/>
</dbReference>
<dbReference type="InterPro" id="IPR008906">
    <property type="entry name" value="HATC_C_dom"/>
</dbReference>
<protein>
    <submittedName>
        <fullName evidence="3">DAYSLEEPER</fullName>
    </submittedName>
</protein>
<gene>
    <name evidence="3" type="ORF">HRI_003956100</name>
</gene>
<dbReference type="GO" id="GO:0003677">
    <property type="term" value="F:DNA binding"/>
    <property type="evidence" value="ECO:0007669"/>
    <property type="project" value="InterPro"/>
</dbReference>
<evidence type="ECO:0000259" key="2">
    <source>
        <dbReference type="Pfam" id="PF14372"/>
    </source>
</evidence>
<sequence length="245" mass="28457">MREKYNKYWGDAKKINFLVYLASIFDPRHKMKFVNFEIKLIFPDIADEVMKMTDKELHSFFDEYSSISGRAMVYEGQSSIPTKISNSSELNLPKTNLAMQQYLLKKQRVGLENKSELDRYLTEEEEANNSSSFDILLWWKMNSPRYPILAQMARDVFSISISTVVSESAFSTSGRVLDGFRSSLTPTMVEALICTQDWLRKSKDPINLDEYAAELQNMEYDLSRIPENQEVLSSKLHTLHEEEET</sequence>
<accession>A0A9W7IX26</accession>
<name>A0A9W7IX26_HIBTR</name>